<evidence type="ECO:0000313" key="6">
    <source>
        <dbReference type="EMBL" id="MFM0006393.1"/>
    </source>
</evidence>
<dbReference type="PANTHER" id="PTHR47894">
    <property type="entry name" value="HTH-TYPE TRANSCRIPTIONAL REGULATOR GADX"/>
    <property type="match status" value="1"/>
</dbReference>
<keyword evidence="1" id="KW-0805">Transcription regulation</keyword>
<dbReference type="PANTHER" id="PTHR47894:SF1">
    <property type="entry name" value="HTH-TYPE TRANSCRIPTIONAL REGULATOR VQSM"/>
    <property type="match status" value="1"/>
</dbReference>
<feature type="domain" description="HTH araC/xylS-type" evidence="5">
    <location>
        <begin position="365"/>
        <end position="447"/>
    </location>
</feature>
<sequence length="452" mass="50377">MPRQLASTERVASPHGRDRLRHPRFQDERRSGLSLVPERGGLRASWLVSICFSACAVDGYYLSEPIERQRPTLPIAVSNCAKRARRRSGKCASMSATGVRQIVRPPKIITPLHPDLDAPTQSLLGLAALAAELAAEGVSVNKLFANTGVHANQLEDSQARISHRQRLAIYRNAQRLATRADVGLLAGARQRISDFGIYGYAMVSSTTFGDALKFSVENVRMAGAVLQIRYSTEGNTGILSSHGLASLGDMLPFVAEFWRSSMTVLFSRVLEAPFPSKRMVMAYPAPPHWRNYERMFDCPVEFGADTMEWHFDVHVLDRPCPNANPITAQICQQLCDRILEERDGIPELARQIRMACLNAPGVFPSAEKMAAQLGMSLRTLHRRLADDNYSYQTLLNDVRRSLAIEFLENTRLPIDQVAERIGFSDAASFRRSFRKWTGNSPSLYRKGMGQDG</sequence>
<dbReference type="SMART" id="SM00342">
    <property type="entry name" value="HTH_ARAC"/>
    <property type="match status" value="1"/>
</dbReference>
<dbReference type="InterPro" id="IPR020449">
    <property type="entry name" value="Tscrpt_reg_AraC-type_HTH"/>
</dbReference>
<accession>A0ABW9B2P0</accession>
<feature type="region of interest" description="Disordered" evidence="4">
    <location>
        <begin position="1"/>
        <end position="25"/>
    </location>
</feature>
<evidence type="ECO:0000256" key="1">
    <source>
        <dbReference type="ARBA" id="ARBA00023015"/>
    </source>
</evidence>
<dbReference type="PROSITE" id="PS01124">
    <property type="entry name" value="HTH_ARAC_FAMILY_2"/>
    <property type="match status" value="1"/>
</dbReference>
<keyword evidence="2" id="KW-0238">DNA-binding</keyword>
<name>A0ABW9B2P0_9BURK</name>
<dbReference type="Proteomes" id="UP001629230">
    <property type="component" value="Unassembled WGS sequence"/>
</dbReference>
<dbReference type="InterPro" id="IPR018060">
    <property type="entry name" value="HTH_AraC"/>
</dbReference>
<reference evidence="6 7" key="1">
    <citation type="journal article" date="2024" name="Chem. Sci.">
        <title>Discovery of megapolipeptins by genome mining of a Burkholderiales bacteria collection.</title>
        <authorList>
            <person name="Paulo B.S."/>
            <person name="Recchia M.J.J."/>
            <person name="Lee S."/>
            <person name="Fergusson C.H."/>
            <person name="Romanowski S.B."/>
            <person name="Hernandez A."/>
            <person name="Krull N."/>
            <person name="Liu D.Y."/>
            <person name="Cavanagh H."/>
            <person name="Bos A."/>
            <person name="Gray C.A."/>
            <person name="Murphy B.T."/>
            <person name="Linington R.G."/>
            <person name="Eustaquio A.S."/>
        </authorList>
    </citation>
    <scope>NUCLEOTIDE SEQUENCE [LARGE SCALE GENOMIC DNA]</scope>
    <source>
        <strain evidence="6 7">RL17-350-BIC-A</strain>
    </source>
</reference>
<protein>
    <submittedName>
        <fullName evidence="6">AraC family transcriptional regulator</fullName>
    </submittedName>
</protein>
<evidence type="ECO:0000256" key="4">
    <source>
        <dbReference type="SAM" id="MobiDB-lite"/>
    </source>
</evidence>
<organism evidence="6 7">
    <name type="scientific">Paraburkholderia dipogonis</name>
    <dbReference type="NCBI Taxonomy" id="1211383"/>
    <lineage>
        <taxon>Bacteria</taxon>
        <taxon>Pseudomonadati</taxon>
        <taxon>Pseudomonadota</taxon>
        <taxon>Betaproteobacteria</taxon>
        <taxon>Burkholderiales</taxon>
        <taxon>Burkholderiaceae</taxon>
        <taxon>Paraburkholderia</taxon>
    </lineage>
</organism>
<keyword evidence="3" id="KW-0804">Transcription</keyword>
<dbReference type="Pfam" id="PF12833">
    <property type="entry name" value="HTH_18"/>
    <property type="match status" value="1"/>
</dbReference>
<dbReference type="PRINTS" id="PR00032">
    <property type="entry name" value="HTHARAC"/>
</dbReference>
<dbReference type="InterPro" id="IPR009057">
    <property type="entry name" value="Homeodomain-like_sf"/>
</dbReference>
<dbReference type="InterPro" id="IPR032687">
    <property type="entry name" value="AraC-type_N"/>
</dbReference>
<dbReference type="EMBL" id="JAQQEZ010000040">
    <property type="protein sequence ID" value="MFM0006393.1"/>
    <property type="molecule type" value="Genomic_DNA"/>
</dbReference>
<proteinExistence type="predicted"/>
<gene>
    <name evidence="6" type="ORF">PQR57_36090</name>
</gene>
<dbReference type="Gene3D" id="1.10.10.60">
    <property type="entry name" value="Homeodomain-like"/>
    <property type="match status" value="1"/>
</dbReference>
<evidence type="ECO:0000256" key="2">
    <source>
        <dbReference type="ARBA" id="ARBA00023125"/>
    </source>
</evidence>
<dbReference type="SUPFAM" id="SSF46689">
    <property type="entry name" value="Homeodomain-like"/>
    <property type="match status" value="1"/>
</dbReference>
<evidence type="ECO:0000259" key="5">
    <source>
        <dbReference type="PROSITE" id="PS01124"/>
    </source>
</evidence>
<evidence type="ECO:0000256" key="3">
    <source>
        <dbReference type="ARBA" id="ARBA00023163"/>
    </source>
</evidence>
<dbReference type="RefSeq" id="WP_408180914.1">
    <property type="nucleotide sequence ID" value="NZ_JAQQEZ010000040.1"/>
</dbReference>
<evidence type="ECO:0000313" key="7">
    <source>
        <dbReference type="Proteomes" id="UP001629230"/>
    </source>
</evidence>
<dbReference type="Pfam" id="PF12625">
    <property type="entry name" value="Arabinose_bd"/>
    <property type="match status" value="1"/>
</dbReference>
<keyword evidence="7" id="KW-1185">Reference proteome</keyword>
<comment type="caution">
    <text evidence="6">The sequence shown here is derived from an EMBL/GenBank/DDBJ whole genome shotgun (WGS) entry which is preliminary data.</text>
</comment>